<dbReference type="Pfam" id="PF26130">
    <property type="entry name" value="PB1-like"/>
    <property type="match status" value="1"/>
</dbReference>
<dbReference type="InterPro" id="IPR018289">
    <property type="entry name" value="MULE_transposase_dom"/>
</dbReference>
<proteinExistence type="predicted"/>
<accession>A0A6A1W9B8</accession>
<dbReference type="OrthoDB" id="683469at2759"/>
<evidence type="ECO:0008006" key="7">
    <source>
        <dbReference type="Google" id="ProtNLM"/>
    </source>
</evidence>
<protein>
    <recommendedName>
        <fullName evidence="7">Transposase MuDR plant domain-containing protein</fullName>
    </recommendedName>
</protein>
<dbReference type="Pfam" id="PF03108">
    <property type="entry name" value="DBD_Tnp_Mut"/>
    <property type="match status" value="1"/>
</dbReference>
<feature type="region of interest" description="Disordered" evidence="1">
    <location>
        <begin position="216"/>
        <end position="245"/>
    </location>
</feature>
<feature type="domain" description="MULE transposase" evidence="3">
    <location>
        <begin position="453"/>
        <end position="524"/>
    </location>
</feature>
<gene>
    <name evidence="5" type="ORF">CJ030_MR3G001137</name>
</gene>
<comment type="caution">
    <text evidence="5">The sequence shown here is derived from an EMBL/GenBank/DDBJ whole genome shotgun (WGS) entry which is preliminary data.</text>
</comment>
<dbReference type="InterPro" id="IPR004332">
    <property type="entry name" value="Transposase_MuDR"/>
</dbReference>
<keyword evidence="6" id="KW-1185">Reference proteome</keyword>
<dbReference type="EMBL" id="RXIC02000021">
    <property type="protein sequence ID" value="KAB1219380.1"/>
    <property type="molecule type" value="Genomic_DNA"/>
</dbReference>
<name>A0A6A1W9B8_9ROSI</name>
<dbReference type="InterPro" id="IPR058594">
    <property type="entry name" value="PB1-like_dom_pln"/>
</dbReference>
<dbReference type="PANTHER" id="PTHR31973">
    <property type="entry name" value="POLYPROTEIN, PUTATIVE-RELATED"/>
    <property type="match status" value="1"/>
</dbReference>
<feature type="region of interest" description="Disordered" evidence="1">
    <location>
        <begin position="110"/>
        <end position="134"/>
    </location>
</feature>
<dbReference type="PANTHER" id="PTHR31973:SF187">
    <property type="entry name" value="MUTATOR TRANSPOSASE MUDRA PROTEIN"/>
    <property type="match status" value="1"/>
</dbReference>
<evidence type="ECO:0000259" key="3">
    <source>
        <dbReference type="Pfam" id="PF10551"/>
    </source>
</evidence>
<evidence type="ECO:0000256" key="1">
    <source>
        <dbReference type="SAM" id="MobiDB-lite"/>
    </source>
</evidence>
<evidence type="ECO:0000259" key="2">
    <source>
        <dbReference type="Pfam" id="PF03108"/>
    </source>
</evidence>
<dbReference type="Pfam" id="PF10551">
    <property type="entry name" value="MULE"/>
    <property type="match status" value="1"/>
</dbReference>
<organism evidence="5 6">
    <name type="scientific">Morella rubra</name>
    <name type="common">Chinese bayberry</name>
    <dbReference type="NCBI Taxonomy" id="262757"/>
    <lineage>
        <taxon>Eukaryota</taxon>
        <taxon>Viridiplantae</taxon>
        <taxon>Streptophyta</taxon>
        <taxon>Embryophyta</taxon>
        <taxon>Tracheophyta</taxon>
        <taxon>Spermatophyta</taxon>
        <taxon>Magnoliopsida</taxon>
        <taxon>eudicotyledons</taxon>
        <taxon>Gunneridae</taxon>
        <taxon>Pentapetalae</taxon>
        <taxon>rosids</taxon>
        <taxon>fabids</taxon>
        <taxon>Fagales</taxon>
        <taxon>Myricaceae</taxon>
        <taxon>Morella</taxon>
    </lineage>
</organism>
<feature type="domain" description="PB1-like" evidence="4">
    <location>
        <begin position="2"/>
        <end position="88"/>
    </location>
</feature>
<reference evidence="5 6" key="1">
    <citation type="journal article" date="2019" name="Plant Biotechnol. J.">
        <title>The red bayberry genome and genetic basis of sex determination.</title>
        <authorList>
            <person name="Jia H.M."/>
            <person name="Jia H.J."/>
            <person name="Cai Q.L."/>
            <person name="Wang Y."/>
            <person name="Zhao H.B."/>
            <person name="Yang W.F."/>
            <person name="Wang G.Y."/>
            <person name="Li Y.H."/>
            <person name="Zhan D.L."/>
            <person name="Shen Y.T."/>
            <person name="Niu Q.F."/>
            <person name="Chang L."/>
            <person name="Qiu J."/>
            <person name="Zhao L."/>
            <person name="Xie H.B."/>
            <person name="Fu W.Y."/>
            <person name="Jin J."/>
            <person name="Li X.W."/>
            <person name="Jiao Y."/>
            <person name="Zhou C.C."/>
            <person name="Tu T."/>
            <person name="Chai C.Y."/>
            <person name="Gao J.L."/>
            <person name="Fan L.J."/>
            <person name="van de Weg E."/>
            <person name="Wang J.Y."/>
            <person name="Gao Z.S."/>
        </authorList>
    </citation>
    <scope>NUCLEOTIDE SEQUENCE [LARGE SCALE GENOMIC DNA]</scope>
    <source>
        <tissue evidence="5">Leaves</tissue>
    </source>
</reference>
<evidence type="ECO:0000313" key="6">
    <source>
        <dbReference type="Proteomes" id="UP000516437"/>
    </source>
</evidence>
<evidence type="ECO:0000259" key="4">
    <source>
        <dbReference type="Pfam" id="PF26130"/>
    </source>
</evidence>
<feature type="compositionally biased region" description="Basic and acidic residues" evidence="1">
    <location>
        <begin position="220"/>
        <end position="229"/>
    </location>
</feature>
<sequence length="541" mass="61728">MVHLCFHHGGSVNFVRGEYVGGEVVDLGGVDVDYISTTVFHEYAKVRLHYLNVVGFVYKCEDDILDNGFSMLYSDKDVWELLNRVAREHLIMLHAHAGSINDEAEVHCNEHPKAPTSEGAVGSEPPNNENPVDEDHECEYIPVEQFVADLQHHWDNDDDRSDEDCNVEGHIDEPLSDFKVSDTKAAPEIYPPPVVDEKETVARANVMAWFGCAPSTSRANETDAAHDDSLSEDQQSMSDDGGARPHYKEFNEIDLDLNKKIRMVDGLKFRDVKLFKLALKQYCIQNGFDYEYVKNDKLRVTAKCRGANCPWRIHASFTTEKEALQVKTQNAKHTCEVHYTNTRVTLAWIAKQYLEVIRDTPTLNPFALVNFIKRDWMVGVPRYTAYRGLRLALEMLNGNHAKQYKHASDYAAAVLKWNPGSWVKIGRSEGIFKRMYLRFDVCKRGFLVGCRPVIFVDACFLKGPYGGQLFCAVAKDGNEDMFPIAFAVMESECRASWTWFLGMLLDDLGHLDNRQWVFMSDRQKVCVINLLVVGFEFQYLF</sequence>
<dbReference type="Proteomes" id="UP000516437">
    <property type="component" value="Chromosome 3"/>
</dbReference>
<dbReference type="AlphaFoldDB" id="A0A6A1W9B8"/>
<evidence type="ECO:0000313" key="5">
    <source>
        <dbReference type="EMBL" id="KAB1219380.1"/>
    </source>
</evidence>
<feature type="domain" description="Transposase MuDR plant" evidence="2">
    <location>
        <begin position="261"/>
        <end position="325"/>
    </location>
</feature>